<organism evidence="1 2">
    <name type="scientific">Phormidesmis priestleyi ULC007</name>
    <dbReference type="NCBI Taxonomy" id="1920490"/>
    <lineage>
        <taxon>Bacteria</taxon>
        <taxon>Bacillati</taxon>
        <taxon>Cyanobacteriota</taxon>
        <taxon>Cyanophyceae</taxon>
        <taxon>Leptolyngbyales</taxon>
        <taxon>Leptolyngbyaceae</taxon>
        <taxon>Phormidesmis</taxon>
    </lineage>
</organism>
<sequence length="99" mass="11151">MNGKSELIAAIYPKSPYLNGSTCSTPKIGRGGSDAVFSLFFIFYTFPNPVRYIPIDAKFIFNSAQSTLRQSAWFPSTKSYYLNFLGCITITKIKLLIYQ</sequence>
<gene>
    <name evidence="1" type="ORF">C7B65_00150</name>
</gene>
<comment type="caution">
    <text evidence="1">The sequence shown here is derived from an EMBL/GenBank/DDBJ whole genome shotgun (WGS) entry which is preliminary data.</text>
</comment>
<dbReference type="AlphaFoldDB" id="A0A2T1DN13"/>
<evidence type="ECO:0000313" key="1">
    <source>
        <dbReference type="EMBL" id="PSB21876.1"/>
    </source>
</evidence>
<keyword evidence="2" id="KW-1185">Reference proteome</keyword>
<reference evidence="1 2" key="2">
    <citation type="submission" date="2018-03" db="EMBL/GenBank/DDBJ databases">
        <title>The ancient ancestry and fast evolution of plastids.</title>
        <authorList>
            <person name="Moore K.R."/>
            <person name="Magnabosco C."/>
            <person name="Momper L."/>
            <person name="Gold D.A."/>
            <person name="Bosak T."/>
            <person name="Fournier G.P."/>
        </authorList>
    </citation>
    <scope>NUCLEOTIDE SEQUENCE [LARGE SCALE GENOMIC DNA]</scope>
    <source>
        <strain evidence="1 2">ULC007</strain>
    </source>
</reference>
<evidence type="ECO:0000313" key="2">
    <source>
        <dbReference type="Proteomes" id="UP000238634"/>
    </source>
</evidence>
<proteinExistence type="predicted"/>
<dbReference type="Proteomes" id="UP000238634">
    <property type="component" value="Unassembled WGS sequence"/>
</dbReference>
<dbReference type="EMBL" id="PVWG01000001">
    <property type="protein sequence ID" value="PSB21876.1"/>
    <property type="molecule type" value="Genomic_DNA"/>
</dbReference>
<protein>
    <submittedName>
        <fullName evidence="1">Uncharacterized protein</fullName>
    </submittedName>
</protein>
<reference evidence="1 2" key="1">
    <citation type="submission" date="2018-02" db="EMBL/GenBank/DDBJ databases">
        <authorList>
            <person name="Cohen D.B."/>
            <person name="Kent A.D."/>
        </authorList>
    </citation>
    <scope>NUCLEOTIDE SEQUENCE [LARGE SCALE GENOMIC DNA]</scope>
    <source>
        <strain evidence="1 2">ULC007</strain>
    </source>
</reference>
<accession>A0A2T1DN13</accession>
<name>A0A2T1DN13_9CYAN</name>